<feature type="transmembrane region" description="Helical" evidence="6">
    <location>
        <begin position="44"/>
        <end position="62"/>
    </location>
</feature>
<evidence type="ECO:0000256" key="5">
    <source>
        <dbReference type="ARBA" id="ARBA00023136"/>
    </source>
</evidence>
<accession>A0A381WYH8</accession>
<keyword evidence="4 6" id="KW-1133">Transmembrane helix</keyword>
<evidence type="ECO:0000256" key="4">
    <source>
        <dbReference type="ARBA" id="ARBA00022989"/>
    </source>
</evidence>
<name>A0A381WYH8_9ZZZZ</name>
<dbReference type="PANTHER" id="PTHR34857">
    <property type="entry name" value="SLL0384 PROTEIN"/>
    <property type="match status" value="1"/>
</dbReference>
<dbReference type="CDD" id="cd16914">
    <property type="entry name" value="EcfT"/>
    <property type="match status" value="1"/>
</dbReference>
<evidence type="ECO:0000256" key="2">
    <source>
        <dbReference type="ARBA" id="ARBA00022475"/>
    </source>
</evidence>
<feature type="transmembrane region" description="Helical" evidence="6">
    <location>
        <begin position="74"/>
        <end position="95"/>
    </location>
</feature>
<organism evidence="7">
    <name type="scientific">marine metagenome</name>
    <dbReference type="NCBI Taxonomy" id="408172"/>
    <lineage>
        <taxon>unclassified sequences</taxon>
        <taxon>metagenomes</taxon>
        <taxon>ecological metagenomes</taxon>
    </lineage>
</organism>
<sequence>MSLLNDLTLGQYLPIESPVHRLDPRTKLCGTLIIMAALMFAKDLWIYGPIYVWMSLVCYLSHLPFATVFKNIRAFSWLLAVTFFAHALFTPGMTLHFAGYHISWITHEGIQQGALFTARLTVIMTVAAILTLTTAPIEVADGLESLLKPFKRIGVPAHELAMM</sequence>
<evidence type="ECO:0000256" key="6">
    <source>
        <dbReference type="SAM" id="Phobius"/>
    </source>
</evidence>
<evidence type="ECO:0000256" key="3">
    <source>
        <dbReference type="ARBA" id="ARBA00022692"/>
    </source>
</evidence>
<keyword evidence="5 6" id="KW-0472">Membrane</keyword>
<evidence type="ECO:0000313" key="7">
    <source>
        <dbReference type="EMBL" id="SVA57321.1"/>
    </source>
</evidence>
<keyword evidence="2" id="KW-1003">Cell membrane</keyword>
<comment type="subcellular location">
    <subcellularLocation>
        <location evidence="1">Membrane</location>
        <topology evidence="1">Multi-pass membrane protein</topology>
    </subcellularLocation>
</comment>
<dbReference type="EMBL" id="UINC01013234">
    <property type="protein sequence ID" value="SVA57321.1"/>
    <property type="molecule type" value="Genomic_DNA"/>
</dbReference>
<evidence type="ECO:0000256" key="1">
    <source>
        <dbReference type="ARBA" id="ARBA00004141"/>
    </source>
</evidence>
<proteinExistence type="predicted"/>
<feature type="non-terminal residue" evidence="7">
    <location>
        <position position="163"/>
    </location>
</feature>
<dbReference type="InterPro" id="IPR051611">
    <property type="entry name" value="ECF_transporter_component"/>
</dbReference>
<gene>
    <name evidence="7" type="ORF">METZ01_LOCUS110175</name>
</gene>
<feature type="transmembrane region" description="Helical" evidence="6">
    <location>
        <begin position="116"/>
        <end position="137"/>
    </location>
</feature>
<protein>
    <recommendedName>
        <fullName evidence="8">Cobalt transport protein</fullName>
    </recommendedName>
</protein>
<dbReference type="Pfam" id="PF02361">
    <property type="entry name" value="CbiQ"/>
    <property type="match status" value="1"/>
</dbReference>
<dbReference type="PANTHER" id="PTHR34857:SF2">
    <property type="entry name" value="SLL0384 PROTEIN"/>
    <property type="match status" value="1"/>
</dbReference>
<dbReference type="GO" id="GO:0005886">
    <property type="term" value="C:plasma membrane"/>
    <property type="evidence" value="ECO:0007669"/>
    <property type="project" value="UniProtKB-ARBA"/>
</dbReference>
<dbReference type="AlphaFoldDB" id="A0A381WYH8"/>
<dbReference type="InterPro" id="IPR003339">
    <property type="entry name" value="ABC/ECF_trnsptr_transmembrane"/>
</dbReference>
<keyword evidence="3 6" id="KW-0812">Transmembrane</keyword>
<evidence type="ECO:0008006" key="8">
    <source>
        <dbReference type="Google" id="ProtNLM"/>
    </source>
</evidence>
<reference evidence="7" key="1">
    <citation type="submission" date="2018-05" db="EMBL/GenBank/DDBJ databases">
        <authorList>
            <person name="Lanie J.A."/>
            <person name="Ng W.-L."/>
            <person name="Kazmierczak K.M."/>
            <person name="Andrzejewski T.M."/>
            <person name="Davidsen T.M."/>
            <person name="Wayne K.J."/>
            <person name="Tettelin H."/>
            <person name="Glass J.I."/>
            <person name="Rusch D."/>
            <person name="Podicherti R."/>
            <person name="Tsui H.-C.T."/>
            <person name="Winkler M.E."/>
        </authorList>
    </citation>
    <scope>NUCLEOTIDE SEQUENCE</scope>
</reference>